<evidence type="ECO:0000256" key="1">
    <source>
        <dbReference type="ARBA" id="ARBA00004141"/>
    </source>
</evidence>
<keyword evidence="8" id="KW-1185">Reference proteome</keyword>
<evidence type="ECO:0000256" key="3">
    <source>
        <dbReference type="ARBA" id="ARBA00022692"/>
    </source>
</evidence>
<organism evidence="7 8">
    <name type="scientific">Labeo rohita</name>
    <name type="common">Indian major carp</name>
    <name type="synonym">Cyprinus rohita</name>
    <dbReference type="NCBI Taxonomy" id="84645"/>
    <lineage>
        <taxon>Eukaryota</taxon>
        <taxon>Metazoa</taxon>
        <taxon>Chordata</taxon>
        <taxon>Craniata</taxon>
        <taxon>Vertebrata</taxon>
        <taxon>Euteleostomi</taxon>
        <taxon>Actinopterygii</taxon>
        <taxon>Neopterygii</taxon>
        <taxon>Teleostei</taxon>
        <taxon>Ostariophysi</taxon>
        <taxon>Cypriniformes</taxon>
        <taxon>Cyprinidae</taxon>
        <taxon>Labeoninae</taxon>
        <taxon>Labeonini</taxon>
        <taxon>Labeo</taxon>
    </lineage>
</organism>
<dbReference type="InterPro" id="IPR037272">
    <property type="entry name" value="SNS_sf"/>
</dbReference>
<evidence type="ECO:0000313" key="8">
    <source>
        <dbReference type="Proteomes" id="UP000830375"/>
    </source>
</evidence>
<feature type="transmembrane region" description="Helical" evidence="6">
    <location>
        <begin position="94"/>
        <end position="116"/>
    </location>
</feature>
<dbReference type="Pfam" id="PF00209">
    <property type="entry name" value="SNF"/>
    <property type="match status" value="1"/>
</dbReference>
<protein>
    <submittedName>
        <fullName evidence="7">Sodium-dependent dopamine transporter</fullName>
    </submittedName>
</protein>
<sequence>MAVKRVGIYVFQLMDHYTAIVSIMFLAFFEVIGVCWLYGVKRLSSNLEEMTGKRPNIFFRVCWWVICPVLITVILVFSVIQFKPARYENYVYPPWAQGVGWLIALASIIWIPIAAVHKFWVLPGSFTEDEESPYYKQKGAIMEVIPNVAIISSIVPLSEKPIQTNL</sequence>
<reference evidence="7 8" key="1">
    <citation type="submission" date="2022-01" db="EMBL/GenBank/DDBJ databases">
        <title>A high-quality chromosome-level genome assembly of rohu carp, Labeo rohita.</title>
        <authorList>
            <person name="Arick M.A. II"/>
            <person name="Hsu C.-Y."/>
            <person name="Magbanua Z."/>
            <person name="Pechanova O."/>
            <person name="Grover C."/>
            <person name="Miller E."/>
            <person name="Thrash A."/>
            <person name="Ezzel L."/>
            <person name="Alam S."/>
            <person name="Benzie J."/>
            <person name="Hamilton M."/>
            <person name="Karsi A."/>
            <person name="Lawrence M.L."/>
            <person name="Peterson D.G."/>
        </authorList>
    </citation>
    <scope>NUCLEOTIDE SEQUENCE [LARGE SCALE GENOMIC DNA]</scope>
    <source>
        <strain evidence="8">BAU-BD-2019</strain>
        <tissue evidence="7">Blood</tissue>
    </source>
</reference>
<proteinExistence type="predicted"/>
<keyword evidence="3 6" id="KW-0812">Transmembrane</keyword>
<feature type="transmembrane region" description="Helical" evidence="6">
    <location>
        <begin position="61"/>
        <end position="82"/>
    </location>
</feature>
<comment type="subcellular location">
    <subcellularLocation>
        <location evidence="1">Membrane</location>
        <topology evidence="1">Multi-pass membrane protein</topology>
    </subcellularLocation>
</comment>
<evidence type="ECO:0000256" key="4">
    <source>
        <dbReference type="ARBA" id="ARBA00022989"/>
    </source>
</evidence>
<dbReference type="PANTHER" id="PTHR11616">
    <property type="entry name" value="SODIUM/CHLORIDE DEPENDENT TRANSPORTER"/>
    <property type="match status" value="1"/>
</dbReference>
<dbReference type="EMBL" id="JACTAM010000005">
    <property type="protein sequence ID" value="KAI2665062.1"/>
    <property type="molecule type" value="Genomic_DNA"/>
</dbReference>
<dbReference type="PRINTS" id="PR00176">
    <property type="entry name" value="NANEUSMPORT"/>
</dbReference>
<feature type="transmembrane region" description="Helical" evidence="6">
    <location>
        <begin position="20"/>
        <end position="40"/>
    </location>
</feature>
<keyword evidence="5 6" id="KW-0472">Membrane</keyword>
<dbReference type="Proteomes" id="UP000830375">
    <property type="component" value="Unassembled WGS sequence"/>
</dbReference>
<evidence type="ECO:0000256" key="2">
    <source>
        <dbReference type="ARBA" id="ARBA00022448"/>
    </source>
</evidence>
<dbReference type="InterPro" id="IPR000175">
    <property type="entry name" value="Na/ntran_symport"/>
</dbReference>
<keyword evidence="2" id="KW-0813">Transport</keyword>
<evidence type="ECO:0000256" key="6">
    <source>
        <dbReference type="SAM" id="Phobius"/>
    </source>
</evidence>
<evidence type="ECO:0000313" key="7">
    <source>
        <dbReference type="EMBL" id="KAI2665062.1"/>
    </source>
</evidence>
<accession>A0ABQ8MQE7</accession>
<dbReference type="PROSITE" id="PS50267">
    <property type="entry name" value="NA_NEUROTRAN_SYMP_3"/>
    <property type="match status" value="1"/>
</dbReference>
<comment type="caution">
    <text evidence="7">The sequence shown here is derived from an EMBL/GenBank/DDBJ whole genome shotgun (WGS) entry which is preliminary data.</text>
</comment>
<dbReference type="PANTHER" id="PTHR11616:SF306">
    <property type="entry name" value="TRANSPORTER"/>
    <property type="match status" value="1"/>
</dbReference>
<gene>
    <name evidence="7" type="ORF">H4Q32_003405</name>
</gene>
<name>A0ABQ8MQE7_LABRO</name>
<evidence type="ECO:0000256" key="5">
    <source>
        <dbReference type="ARBA" id="ARBA00023136"/>
    </source>
</evidence>
<dbReference type="SUPFAM" id="SSF161070">
    <property type="entry name" value="SNF-like"/>
    <property type="match status" value="1"/>
</dbReference>
<keyword evidence="4 6" id="KW-1133">Transmembrane helix</keyword>